<gene>
    <name evidence="2" type="ORF">MIND_00920500</name>
</gene>
<dbReference type="GeneID" id="59348350"/>
<evidence type="ECO:0000256" key="1">
    <source>
        <dbReference type="SAM" id="MobiDB-lite"/>
    </source>
</evidence>
<organism evidence="2 3">
    <name type="scientific">Mycena indigotica</name>
    <dbReference type="NCBI Taxonomy" id="2126181"/>
    <lineage>
        <taxon>Eukaryota</taxon>
        <taxon>Fungi</taxon>
        <taxon>Dikarya</taxon>
        <taxon>Basidiomycota</taxon>
        <taxon>Agaricomycotina</taxon>
        <taxon>Agaricomycetes</taxon>
        <taxon>Agaricomycetidae</taxon>
        <taxon>Agaricales</taxon>
        <taxon>Marasmiineae</taxon>
        <taxon>Mycenaceae</taxon>
        <taxon>Mycena</taxon>
    </lineage>
</organism>
<reference evidence="2" key="1">
    <citation type="submission" date="2020-05" db="EMBL/GenBank/DDBJ databases">
        <title>Mycena genomes resolve the evolution of fungal bioluminescence.</title>
        <authorList>
            <person name="Tsai I.J."/>
        </authorList>
    </citation>
    <scope>NUCLEOTIDE SEQUENCE</scope>
    <source>
        <strain evidence="2">171206Taipei</strain>
    </source>
</reference>
<dbReference type="Proteomes" id="UP000636479">
    <property type="component" value="Unassembled WGS sequence"/>
</dbReference>
<name>A0A8H6SDE1_9AGAR</name>
<dbReference type="RefSeq" id="XP_037217246.1">
    <property type="nucleotide sequence ID" value="XM_037365834.1"/>
</dbReference>
<evidence type="ECO:0000313" key="3">
    <source>
        <dbReference type="Proteomes" id="UP000636479"/>
    </source>
</evidence>
<dbReference type="EMBL" id="JACAZF010000008">
    <property type="protein sequence ID" value="KAF7296887.1"/>
    <property type="molecule type" value="Genomic_DNA"/>
</dbReference>
<protein>
    <submittedName>
        <fullName evidence="2">Uncharacterized protein</fullName>
    </submittedName>
</protein>
<keyword evidence="3" id="KW-1185">Reference proteome</keyword>
<proteinExistence type="predicted"/>
<dbReference type="AlphaFoldDB" id="A0A8H6SDE1"/>
<evidence type="ECO:0000313" key="2">
    <source>
        <dbReference type="EMBL" id="KAF7296887.1"/>
    </source>
</evidence>
<accession>A0A8H6SDE1</accession>
<feature type="compositionally biased region" description="Low complexity" evidence="1">
    <location>
        <begin position="136"/>
        <end position="152"/>
    </location>
</feature>
<feature type="region of interest" description="Disordered" evidence="1">
    <location>
        <begin position="125"/>
        <end position="152"/>
    </location>
</feature>
<sequence length="199" mass="21296">MVARSAAVVTSLMLCFHDSDLEGAKLEITDAVADVRGLLSNSLSAIEHIHLEAPNSLSLFVLVEILNLPTVAPHLRALDVYDRSGEFGGHRRVTLLDAVRTRAALQLRSFRLHIDEAHGASRSVFVTNTLENESRPGPAESDPGPDSDSASADRVVGLQSLPEDEAALAASCGIDVLVTSTVKHGTLSGRHWDLIGTWC</sequence>
<comment type="caution">
    <text evidence="2">The sequence shown here is derived from an EMBL/GenBank/DDBJ whole genome shotgun (WGS) entry which is preliminary data.</text>
</comment>